<reference evidence="1" key="2">
    <citation type="journal article" date="2022" name="New Phytol.">
        <title>Evolutionary transition to the ectomycorrhizal habit in the genomes of a hyperdiverse lineage of mushroom-forming fungi.</title>
        <authorList>
            <person name="Looney B."/>
            <person name="Miyauchi S."/>
            <person name="Morin E."/>
            <person name="Drula E."/>
            <person name="Courty P.E."/>
            <person name="Kohler A."/>
            <person name="Kuo A."/>
            <person name="LaButti K."/>
            <person name="Pangilinan J."/>
            <person name="Lipzen A."/>
            <person name="Riley R."/>
            <person name="Andreopoulos W."/>
            <person name="He G."/>
            <person name="Johnson J."/>
            <person name="Nolan M."/>
            <person name="Tritt A."/>
            <person name="Barry K.W."/>
            <person name="Grigoriev I.V."/>
            <person name="Nagy L.G."/>
            <person name="Hibbett D."/>
            <person name="Henrissat B."/>
            <person name="Matheny P.B."/>
            <person name="Labbe J."/>
            <person name="Martin F.M."/>
        </authorList>
    </citation>
    <scope>NUCLEOTIDE SEQUENCE</scope>
    <source>
        <strain evidence="1">FP105234-sp</strain>
    </source>
</reference>
<dbReference type="EMBL" id="MU276359">
    <property type="protein sequence ID" value="KAI0039081.1"/>
    <property type="molecule type" value="Genomic_DNA"/>
</dbReference>
<accession>A0ACB8R624</accession>
<reference evidence="1" key="1">
    <citation type="submission" date="2021-02" db="EMBL/GenBank/DDBJ databases">
        <authorList>
            <consortium name="DOE Joint Genome Institute"/>
            <person name="Ahrendt S."/>
            <person name="Looney B.P."/>
            <person name="Miyauchi S."/>
            <person name="Morin E."/>
            <person name="Drula E."/>
            <person name="Courty P.E."/>
            <person name="Chicoki N."/>
            <person name="Fauchery L."/>
            <person name="Kohler A."/>
            <person name="Kuo A."/>
            <person name="Labutti K."/>
            <person name="Pangilinan J."/>
            <person name="Lipzen A."/>
            <person name="Riley R."/>
            <person name="Andreopoulos W."/>
            <person name="He G."/>
            <person name="Johnson J."/>
            <person name="Barry K.W."/>
            <person name="Grigoriev I.V."/>
            <person name="Nagy L."/>
            <person name="Hibbett D."/>
            <person name="Henrissat B."/>
            <person name="Matheny P.B."/>
            <person name="Labbe J."/>
            <person name="Martin F."/>
        </authorList>
    </citation>
    <scope>NUCLEOTIDE SEQUENCE</scope>
    <source>
        <strain evidence="1">FP105234-sp</strain>
    </source>
</reference>
<dbReference type="Proteomes" id="UP000814033">
    <property type="component" value="Unassembled WGS sequence"/>
</dbReference>
<organism evidence="1 2">
    <name type="scientific">Auriscalpium vulgare</name>
    <dbReference type="NCBI Taxonomy" id="40419"/>
    <lineage>
        <taxon>Eukaryota</taxon>
        <taxon>Fungi</taxon>
        <taxon>Dikarya</taxon>
        <taxon>Basidiomycota</taxon>
        <taxon>Agaricomycotina</taxon>
        <taxon>Agaricomycetes</taxon>
        <taxon>Russulales</taxon>
        <taxon>Auriscalpiaceae</taxon>
        <taxon>Auriscalpium</taxon>
    </lineage>
</organism>
<proteinExistence type="predicted"/>
<evidence type="ECO:0000313" key="2">
    <source>
        <dbReference type="Proteomes" id="UP000814033"/>
    </source>
</evidence>
<evidence type="ECO:0000313" key="1">
    <source>
        <dbReference type="EMBL" id="KAI0039081.1"/>
    </source>
</evidence>
<gene>
    <name evidence="1" type="ORF">FA95DRAFT_1612861</name>
</gene>
<keyword evidence="2" id="KW-1185">Reference proteome</keyword>
<name>A0ACB8R624_9AGAM</name>
<comment type="caution">
    <text evidence="1">The sequence shown here is derived from an EMBL/GenBank/DDBJ whole genome shotgun (WGS) entry which is preliminary data.</text>
</comment>
<protein>
    <submittedName>
        <fullName evidence="1">Uncharacterized protein</fullName>
    </submittedName>
</protein>
<sequence>MPRITITLDVPTDDLADRLADMSVNFSPKKSSNDGKASSAGSATSATSARSKASSSPFVDTTVPDDETVKPKKEEEEEPWEGETWAILKGVGPGVYRVGSDEFTEARGVSRFTKYKKYPTYRAARKAYDEAVRRGETCPYSKAWDAKTKNGMPANPNMPKSTAGGKSSRRKKSSSSKGAGQGGRGRPPWAHGTKRVFLERWLPEYIKIAGNKAEVSKLYAKITRMFLIKYTYDLPIDQDSTEPLEDPDEAQLEEVSEYVDIDEAEQVRRDDFKREVHRRISAWYPVHVRRLPAATTGADDTFTSLLEEIVQPPRRGQVIHMYSKHHWATKIASRYDRLQKKYAATGDDKDDDGDNNDDDDDGEEGVGEGVEENSSDAGGADANGGGKPVGRSKDVHLRMRAIRESWATETEEVKREMKALVDEAYDTAMEDYRSKFLQMPLTDEEREWTSGHAYMFLQPIVDMVSTRFNCATSLFIAGPVPSKDGHVEVHSVHAGKKQGLIDELWPQHDRAAYEVVSESMASFARVAFATEILRMAQKKSNHGGGAAPTRSSVSDDSALDSDAPTGSTSFNAQQASVATRPSSLSTPQQSESTSGSAGPARAASPDTALNLTATASTLSASDNAAEHGRSVPRTDSSACSGAAPPTSLDSSLPVSDSATESSPPAPSSSIPPYPSPLASHGNRTASDKAPSTKSLGPDAQRVLDGTSRGSPDTTSETAAGTVLPSNLPPESSTSPRTQAEKRAPTATPIDSIARGVDGGSSMPPPLDLTASNVANAPPAPRTTTLLIATVGDAATNPTTSSMASTTAADIHGAPAAATVTSTTAPLSCVPQPADAVASSQSQADRGWPELFDRGVMKFRSAALGQDWETLVTRFSMFEEALSFGDGPGESLSLGTKHRPEEVRLWQKSRRPWHNGKIINLDTFMTRCEDWWNALQPAERFNSEGEVMAPSASMDWSALCIAGPNGLLSVLAALLWWGLAVKDDVEDYTHQRWLNVTVDVSTVLFVSHAGNVARATSMDQAVSGSSKGRKRRTEAPAPEGKSKKRSRYVLFFRRAVLVF</sequence>